<dbReference type="InterPro" id="IPR016161">
    <property type="entry name" value="Ald_DH/histidinol_DH"/>
</dbReference>
<accession>A0A1H6XV76</accession>
<sequence length="490" mass="52463">MTQTTSKPAEYLLCIGGEWQSAQNRKTFGKRNPYTGEQIARVAAASAADARRAADAAEAAFPGWAALSPGARRTLFLKAAEVMEAAQDEVIRTIVAELGSPLAWAGFNHHYCVDLLREAAAQTYALVGEVIPSDIPHQSAYAVRQPAGVVLGMAPWNAPLILGLRSIAMPLAYGNTVVFKGSEESPGVHALIVRLLNEAGFPPGVVNYVSHTREDAAEVVEALVAHPAVRRVNFTGSTPVGRKIAEVCARHLKPAVLELGGKAPFIVLPDANIEAAVGAATFGAFLNQGQICMTTQRLIVHKDVKDAFEAGLKERVSRLNVGDPSDPQTQVGCLINPQATERVQGLLKDALDKGARVLVGGEMVGPCLQPTVVTGVTHEMKLYYEEAFGPLVPVIEVGSVEEAIYVANDSEYGLSSAVFTEDQNLAWEVASKLDTGMVHINDATVNDEPQMPFGGVKGSGYGHFGGKSGLHEFTELRWITVQRRPRQFPL</sequence>
<dbReference type="InterPro" id="IPR016162">
    <property type="entry name" value="Ald_DH_N"/>
</dbReference>
<dbReference type="PROSITE" id="PS00687">
    <property type="entry name" value="ALDEHYDE_DEHYDR_GLU"/>
    <property type="match status" value="1"/>
</dbReference>
<dbReference type="PANTHER" id="PTHR42986">
    <property type="entry name" value="BENZALDEHYDE DEHYDROGENASE YFMT"/>
    <property type="match status" value="1"/>
</dbReference>
<keyword evidence="4" id="KW-0520">NAD</keyword>
<dbReference type="Proteomes" id="UP000199223">
    <property type="component" value="Unassembled WGS sequence"/>
</dbReference>
<dbReference type="FunFam" id="3.40.605.10:FF:000007">
    <property type="entry name" value="NAD/NADP-dependent betaine aldehyde dehydrogenase"/>
    <property type="match status" value="1"/>
</dbReference>
<dbReference type="FunFam" id="3.40.309.10:FF:000010">
    <property type="entry name" value="Gamma-aminobutyraldehyde dehydrogenase"/>
    <property type="match status" value="1"/>
</dbReference>
<name>A0A1H6XV76_9DEIO</name>
<keyword evidence="13" id="KW-1185">Reference proteome</keyword>
<dbReference type="SUPFAM" id="SSF53720">
    <property type="entry name" value="ALDH-like"/>
    <property type="match status" value="1"/>
</dbReference>
<comment type="catalytic activity">
    <reaction evidence="6">
        <text>salicylaldehyde + NAD(+) + H2O = salicylate + NADH + 2 H(+)</text>
        <dbReference type="Rhea" id="RHEA:18537"/>
        <dbReference type="ChEBI" id="CHEBI:15377"/>
        <dbReference type="ChEBI" id="CHEBI:15378"/>
        <dbReference type="ChEBI" id="CHEBI:16008"/>
        <dbReference type="ChEBI" id="CHEBI:30762"/>
        <dbReference type="ChEBI" id="CHEBI:57540"/>
        <dbReference type="ChEBI" id="CHEBI:57945"/>
        <dbReference type="EC" id="1.2.1.65"/>
    </reaction>
</comment>
<dbReference type="Pfam" id="PF00171">
    <property type="entry name" value="Aldedh"/>
    <property type="match status" value="1"/>
</dbReference>
<dbReference type="GO" id="GO:0018485">
    <property type="term" value="F:salicylaldehyde dehydrogenase (NAD+) activity"/>
    <property type="evidence" value="ECO:0007669"/>
    <property type="project" value="UniProtKB-EC"/>
</dbReference>
<dbReference type="AlphaFoldDB" id="A0A1H6XV76"/>
<evidence type="ECO:0000259" key="11">
    <source>
        <dbReference type="Pfam" id="PF00171"/>
    </source>
</evidence>
<evidence type="ECO:0000256" key="10">
    <source>
        <dbReference type="RuleBase" id="RU003345"/>
    </source>
</evidence>
<evidence type="ECO:0000313" key="13">
    <source>
        <dbReference type="Proteomes" id="UP000199223"/>
    </source>
</evidence>
<protein>
    <recommendedName>
        <fullName evidence="8">Salicylaldehyde dehydrogenase</fullName>
        <ecNumber evidence="7">1.2.1.65</ecNumber>
    </recommendedName>
</protein>
<dbReference type="Gene3D" id="3.40.605.10">
    <property type="entry name" value="Aldehyde Dehydrogenase, Chain A, domain 1"/>
    <property type="match status" value="1"/>
</dbReference>
<dbReference type="PANTHER" id="PTHR42986:SF1">
    <property type="entry name" value="BENZALDEHYDE DEHYDROGENASE YFMT"/>
    <property type="match status" value="1"/>
</dbReference>
<evidence type="ECO:0000313" key="12">
    <source>
        <dbReference type="EMBL" id="SEJ32939.1"/>
    </source>
</evidence>
<feature type="domain" description="Aldehyde dehydrogenase" evidence="11">
    <location>
        <begin position="19"/>
        <end position="479"/>
    </location>
</feature>
<dbReference type="InterPro" id="IPR015590">
    <property type="entry name" value="Aldehyde_DH_dom"/>
</dbReference>
<comment type="pathway">
    <text evidence="5">Aromatic compound metabolism; naphthalene degradation.</text>
</comment>
<dbReference type="EMBL" id="FNZA01000006">
    <property type="protein sequence ID" value="SEJ32939.1"/>
    <property type="molecule type" value="Genomic_DNA"/>
</dbReference>
<comment type="similarity">
    <text evidence="1 10">Belongs to the aldehyde dehydrogenase family.</text>
</comment>
<organism evidence="12 13">
    <name type="scientific">Deinococcus reticulitermitis</name>
    <dbReference type="NCBI Taxonomy" id="856736"/>
    <lineage>
        <taxon>Bacteria</taxon>
        <taxon>Thermotogati</taxon>
        <taxon>Deinococcota</taxon>
        <taxon>Deinococci</taxon>
        <taxon>Deinococcales</taxon>
        <taxon>Deinococcaceae</taxon>
        <taxon>Deinococcus</taxon>
    </lineage>
</organism>
<reference evidence="13" key="1">
    <citation type="submission" date="2016-10" db="EMBL/GenBank/DDBJ databases">
        <authorList>
            <person name="Varghese N."/>
            <person name="Submissions S."/>
        </authorList>
    </citation>
    <scope>NUCLEOTIDE SEQUENCE [LARGE SCALE GENOMIC DNA]</scope>
    <source>
        <strain evidence="13">CGMCC 1.10218</strain>
    </source>
</reference>
<feature type="active site" evidence="9">
    <location>
        <position position="258"/>
    </location>
</feature>
<evidence type="ECO:0000256" key="3">
    <source>
        <dbReference type="ARBA" id="ARBA00023002"/>
    </source>
</evidence>
<evidence type="ECO:0000256" key="9">
    <source>
        <dbReference type="PROSITE-ProRule" id="PRU10007"/>
    </source>
</evidence>
<keyword evidence="3 10" id="KW-0560">Oxidoreductase</keyword>
<evidence type="ECO:0000256" key="8">
    <source>
        <dbReference type="ARBA" id="ARBA00070319"/>
    </source>
</evidence>
<evidence type="ECO:0000256" key="4">
    <source>
        <dbReference type="ARBA" id="ARBA00023027"/>
    </source>
</evidence>
<evidence type="ECO:0000256" key="7">
    <source>
        <dbReference type="ARBA" id="ARBA00066992"/>
    </source>
</evidence>
<keyword evidence="2" id="KW-0058">Aromatic hydrocarbons catabolism</keyword>
<dbReference type="OrthoDB" id="9762913at2"/>
<evidence type="ECO:0000256" key="5">
    <source>
        <dbReference type="ARBA" id="ARBA00035632"/>
    </source>
</evidence>
<dbReference type="InterPro" id="IPR016163">
    <property type="entry name" value="Ald_DH_C"/>
</dbReference>
<dbReference type="RefSeq" id="WP_092264259.1">
    <property type="nucleotide sequence ID" value="NZ_FNZA01000006.1"/>
</dbReference>
<evidence type="ECO:0000256" key="1">
    <source>
        <dbReference type="ARBA" id="ARBA00009986"/>
    </source>
</evidence>
<dbReference type="EC" id="1.2.1.65" evidence="7"/>
<proteinExistence type="inferred from homology"/>
<dbReference type="STRING" id="856736.SAMN04488058_10663"/>
<dbReference type="Gene3D" id="3.40.309.10">
    <property type="entry name" value="Aldehyde Dehydrogenase, Chain A, domain 2"/>
    <property type="match status" value="1"/>
</dbReference>
<evidence type="ECO:0000256" key="2">
    <source>
        <dbReference type="ARBA" id="ARBA00022797"/>
    </source>
</evidence>
<gene>
    <name evidence="12" type="ORF">SAMN04488058_10663</name>
</gene>
<dbReference type="InterPro" id="IPR029510">
    <property type="entry name" value="Ald_DH_CS_GLU"/>
</dbReference>
<evidence type="ECO:0000256" key="6">
    <source>
        <dbReference type="ARBA" id="ARBA00050596"/>
    </source>
</evidence>
<dbReference type="CDD" id="cd07105">
    <property type="entry name" value="ALDH_SaliADH"/>
    <property type="match status" value="1"/>
</dbReference>